<organism evidence="1 2">
    <name type="scientific">Terfezia boudieri ATCC MYA-4762</name>
    <dbReference type="NCBI Taxonomy" id="1051890"/>
    <lineage>
        <taxon>Eukaryota</taxon>
        <taxon>Fungi</taxon>
        <taxon>Dikarya</taxon>
        <taxon>Ascomycota</taxon>
        <taxon>Pezizomycotina</taxon>
        <taxon>Pezizomycetes</taxon>
        <taxon>Pezizales</taxon>
        <taxon>Pezizaceae</taxon>
        <taxon>Terfezia</taxon>
    </lineage>
</organism>
<reference evidence="1 2" key="1">
    <citation type="journal article" date="2018" name="Nat. Ecol. Evol.">
        <title>Pezizomycetes genomes reveal the molecular basis of ectomycorrhizal truffle lifestyle.</title>
        <authorList>
            <person name="Murat C."/>
            <person name="Payen T."/>
            <person name="Noel B."/>
            <person name="Kuo A."/>
            <person name="Morin E."/>
            <person name="Chen J."/>
            <person name="Kohler A."/>
            <person name="Krizsan K."/>
            <person name="Balestrini R."/>
            <person name="Da Silva C."/>
            <person name="Montanini B."/>
            <person name="Hainaut M."/>
            <person name="Levati E."/>
            <person name="Barry K.W."/>
            <person name="Belfiori B."/>
            <person name="Cichocki N."/>
            <person name="Clum A."/>
            <person name="Dockter R.B."/>
            <person name="Fauchery L."/>
            <person name="Guy J."/>
            <person name="Iotti M."/>
            <person name="Le Tacon F."/>
            <person name="Lindquist E.A."/>
            <person name="Lipzen A."/>
            <person name="Malagnac F."/>
            <person name="Mello A."/>
            <person name="Molinier V."/>
            <person name="Miyauchi S."/>
            <person name="Poulain J."/>
            <person name="Riccioni C."/>
            <person name="Rubini A."/>
            <person name="Sitrit Y."/>
            <person name="Splivallo R."/>
            <person name="Traeger S."/>
            <person name="Wang M."/>
            <person name="Zifcakova L."/>
            <person name="Wipf D."/>
            <person name="Zambonelli A."/>
            <person name="Paolocci F."/>
            <person name="Nowrousian M."/>
            <person name="Ottonello S."/>
            <person name="Baldrian P."/>
            <person name="Spatafora J.W."/>
            <person name="Henrissat B."/>
            <person name="Nagy L.G."/>
            <person name="Aury J.M."/>
            <person name="Wincker P."/>
            <person name="Grigoriev I.V."/>
            <person name="Bonfante P."/>
            <person name="Martin F.M."/>
        </authorList>
    </citation>
    <scope>NUCLEOTIDE SEQUENCE [LARGE SCALE GENOMIC DNA]</scope>
    <source>
        <strain evidence="1 2">ATCC MYA-4762</strain>
    </source>
</reference>
<dbReference type="EMBL" id="ML121636">
    <property type="protein sequence ID" value="RPB18375.1"/>
    <property type="molecule type" value="Genomic_DNA"/>
</dbReference>
<feature type="non-terminal residue" evidence="1">
    <location>
        <position position="1"/>
    </location>
</feature>
<keyword evidence="2" id="KW-1185">Reference proteome</keyword>
<dbReference type="STRING" id="1051890.A0A3N4LKB7"/>
<dbReference type="OrthoDB" id="2278877at2759"/>
<evidence type="ECO:0000313" key="1">
    <source>
        <dbReference type="EMBL" id="RPB18375.1"/>
    </source>
</evidence>
<dbReference type="Proteomes" id="UP000267821">
    <property type="component" value="Unassembled WGS sequence"/>
</dbReference>
<gene>
    <name evidence="1" type="ORF">L211DRAFT_797197</name>
</gene>
<sequence length="63" mass="6772">SFASIPKFVNPFVCQNHCEPPLEFPLALPYSGIVHHFSGPNSYAPTQIHLKTSTSVDGAPCSS</sequence>
<protein>
    <submittedName>
        <fullName evidence="1">Uncharacterized protein</fullName>
    </submittedName>
</protein>
<name>A0A3N4LKB7_9PEZI</name>
<proteinExistence type="predicted"/>
<dbReference type="InParanoid" id="A0A3N4LKB7"/>
<evidence type="ECO:0000313" key="2">
    <source>
        <dbReference type="Proteomes" id="UP000267821"/>
    </source>
</evidence>
<dbReference type="AlphaFoldDB" id="A0A3N4LKB7"/>
<accession>A0A3N4LKB7</accession>